<dbReference type="Gene3D" id="3.30.420.10">
    <property type="entry name" value="Ribonuclease H-like superfamily/Ribonuclease H"/>
    <property type="match status" value="1"/>
</dbReference>
<gene>
    <name evidence="3" type="ORF">SAMN06295909_0127</name>
</gene>
<keyword evidence="4" id="KW-1185">Reference proteome</keyword>
<organism evidence="3 4">
    <name type="scientific">Plantibacter elymi</name>
    <name type="common">nom. nud.</name>
    <dbReference type="NCBI Taxonomy" id="199708"/>
    <lineage>
        <taxon>Bacteria</taxon>
        <taxon>Bacillati</taxon>
        <taxon>Actinomycetota</taxon>
        <taxon>Actinomycetes</taxon>
        <taxon>Micrococcales</taxon>
        <taxon>Microbacteriaceae</taxon>
        <taxon>Plantibacter</taxon>
    </lineage>
</organism>
<feature type="compositionally biased region" description="Low complexity" evidence="1">
    <location>
        <begin position="653"/>
        <end position="667"/>
    </location>
</feature>
<evidence type="ECO:0000256" key="1">
    <source>
        <dbReference type="SAM" id="MobiDB-lite"/>
    </source>
</evidence>
<evidence type="ECO:0000313" key="3">
    <source>
        <dbReference type="EMBL" id="SMQ58236.1"/>
    </source>
</evidence>
<dbReference type="InterPro" id="IPR036397">
    <property type="entry name" value="RNaseH_sf"/>
</dbReference>
<dbReference type="InterPro" id="IPR012337">
    <property type="entry name" value="RNaseH-like_sf"/>
</dbReference>
<evidence type="ECO:0000259" key="2">
    <source>
        <dbReference type="PROSITE" id="PS50994"/>
    </source>
</evidence>
<feature type="region of interest" description="Disordered" evidence="1">
    <location>
        <begin position="641"/>
        <end position="713"/>
    </location>
</feature>
<accession>A0ABY1R801</accession>
<name>A0ABY1R801_9MICO</name>
<reference evidence="3 4" key="1">
    <citation type="submission" date="2017-04" db="EMBL/GenBank/DDBJ databases">
        <authorList>
            <person name="Varghese N."/>
            <person name="Submissions S."/>
        </authorList>
    </citation>
    <scope>NUCLEOTIDE SEQUENCE [LARGE SCALE GENOMIC DNA]</scope>
    <source>
        <strain evidence="3 4">VKM Ac-1784</strain>
    </source>
</reference>
<protein>
    <submittedName>
        <fullName evidence="3">Integrase core domain-containing protein</fullName>
    </submittedName>
</protein>
<proteinExistence type="predicted"/>
<sequence length="713" mass="79758">MSDIRVIRPGIELNWDSHRMLISSVGAHVVLTRLDGSHPIEVPIANVAASLRGNVAPSDRPYLRDVDERMTDRARARRKEKQDLLHLLLTGKRADQPDSDPPAPALDPARVHISVRRRRIAVERAQHPRGGGSMKGQAVLVKSEMKYLQRLEAEWRSNQTFVDKRYLRQSTSKVDPAVLDALYLYLEVQARRSSVTTLALVRGFKAHSAAQFPPLALPSDSTLWNYISKIRRTNSHLGGTARNRVSQMNVPTASSVPRLPTRPGELVLVDTTRANVWVKDPRVGKAYRLDVTLAIDLATRCIVGLAVTHTTTQFAIGLCLADVLRPKTSPLASEWAALDETFDQPFIGRPDAFISFHSAAFHPEGVVVDNGKPYVTDYVANQMARLGISYEPQRSYNPTDKAQVERVFRTIKDMFESQMPGFTGGSVHERGERPEAEDLMTAGEYERRLRQCIDLYNHKDHDGLVLPEDPFARLSPYMMYGILMAKIGAIPDLEYNFDWVRFLPSTLVAADTTRLRACRLNFKSPVLKELQSDPSVVATGKIRVYYDPFDLRIAWCFDSEGGLHPLRWSYLREDTPRFGEFHTNWAVKLLARKRVSAHDIERILLGIFAGQYDGTAEPSRLGLLADDLMEAGAAALAAGLRDDPAGAGDEDPSSSTAYTPPTSAPQPRRQRPRHAGPDPEPDERSTGAAIVPDDDDPEPRPRQPLRPYDPDRW</sequence>
<feature type="domain" description="Integrase catalytic" evidence="2">
    <location>
        <begin position="259"/>
        <end position="478"/>
    </location>
</feature>
<dbReference type="RefSeq" id="WP_165766949.1">
    <property type="nucleotide sequence ID" value="NZ_FXWJ01000001.1"/>
</dbReference>
<comment type="caution">
    <text evidence="3">The sequence shown here is derived from an EMBL/GenBank/DDBJ whole genome shotgun (WGS) entry which is preliminary data.</text>
</comment>
<evidence type="ECO:0000313" key="4">
    <source>
        <dbReference type="Proteomes" id="UP000194464"/>
    </source>
</evidence>
<dbReference type="SUPFAM" id="SSF53098">
    <property type="entry name" value="Ribonuclease H-like"/>
    <property type="match status" value="1"/>
</dbReference>
<dbReference type="PROSITE" id="PS50994">
    <property type="entry name" value="INTEGRASE"/>
    <property type="match status" value="1"/>
</dbReference>
<dbReference type="InterPro" id="IPR001584">
    <property type="entry name" value="Integrase_cat-core"/>
</dbReference>
<dbReference type="EMBL" id="FXWJ01000001">
    <property type="protein sequence ID" value="SMQ58236.1"/>
    <property type="molecule type" value="Genomic_DNA"/>
</dbReference>
<dbReference type="Proteomes" id="UP000194464">
    <property type="component" value="Unassembled WGS sequence"/>
</dbReference>